<keyword evidence="8" id="KW-1185">Reference proteome</keyword>
<dbReference type="InterPro" id="IPR008775">
    <property type="entry name" value="Phytyl_CoA_dOase-like"/>
</dbReference>
<dbReference type="EMBL" id="QJNU01000010">
    <property type="protein sequence ID" value="RYP10941.1"/>
    <property type="molecule type" value="Genomic_DNA"/>
</dbReference>
<evidence type="ECO:0000313" key="7">
    <source>
        <dbReference type="EMBL" id="RYP10941.1"/>
    </source>
</evidence>
<dbReference type="PANTHER" id="PTHR20883:SF19">
    <property type="entry name" value="MULTIFUNCTIONAL DIOXYGENASE AUSE"/>
    <property type="match status" value="1"/>
</dbReference>
<dbReference type="Gene3D" id="2.60.120.620">
    <property type="entry name" value="q2cbj1_9rhob like domain"/>
    <property type="match status" value="1"/>
</dbReference>
<sequence length="320" mass="35201">MTVQSKPQPQIQRLPVTGEAAAVHKALADDGVVIIEGFLSPVQVAKLNGDVDPRLAALQQGEKTMKPPTQVSPSPRIPDLPQPRASPSYWMADLVPPQVKRVHNLVDFSKVFRHEILNHELMHDVCRMAFEESGDYWLGAGAVIESGPGTQEQYWHRDQPNYALLKAGPGTAEGMLNFFTALTDFTPETGITQYIWGSHKLVEMCKPDTEHPVVFSELKAGDTAVVSGKIVHRGSTNATLDSYRRALALMIVPGILTPFDATCHLPQRVVETMTPLAQRMVGRRSLTIPPPSSVGIWCLNMTEVGEQIGLKSNQPDEEEE</sequence>
<evidence type="ECO:0000256" key="3">
    <source>
        <dbReference type="ARBA" id="ARBA00022723"/>
    </source>
</evidence>
<proteinExistence type="inferred from homology"/>
<keyword evidence="5" id="KW-0560">Oxidoreductase</keyword>
<dbReference type="Proteomes" id="UP000293360">
    <property type="component" value="Unassembled WGS sequence"/>
</dbReference>
<dbReference type="GO" id="GO:0051213">
    <property type="term" value="F:dioxygenase activity"/>
    <property type="evidence" value="ECO:0007669"/>
    <property type="project" value="UniProtKB-KW"/>
</dbReference>
<protein>
    <recommendedName>
        <fullName evidence="9">Oxygenase</fullName>
    </recommendedName>
</protein>
<evidence type="ECO:0008006" key="9">
    <source>
        <dbReference type="Google" id="ProtNLM"/>
    </source>
</evidence>
<keyword evidence="4" id="KW-0223">Dioxygenase</keyword>
<gene>
    <name evidence="7" type="ORF">DL764_000377</name>
</gene>
<dbReference type="GO" id="GO:0046872">
    <property type="term" value="F:metal ion binding"/>
    <property type="evidence" value="ECO:0007669"/>
    <property type="project" value="UniProtKB-KW"/>
</dbReference>
<keyword evidence="6" id="KW-0408">Iron</keyword>
<comment type="caution">
    <text evidence="7">The sequence shown here is derived from an EMBL/GenBank/DDBJ whole genome shotgun (WGS) entry which is preliminary data.</text>
</comment>
<dbReference type="OrthoDB" id="445007at2759"/>
<evidence type="ECO:0000256" key="1">
    <source>
        <dbReference type="ARBA" id="ARBA00001962"/>
    </source>
</evidence>
<evidence type="ECO:0000256" key="2">
    <source>
        <dbReference type="ARBA" id="ARBA00005830"/>
    </source>
</evidence>
<name>A0A4Q4TU09_9PEZI</name>
<dbReference type="AlphaFoldDB" id="A0A4Q4TU09"/>
<keyword evidence="3" id="KW-0479">Metal-binding</keyword>
<dbReference type="SUPFAM" id="SSF51197">
    <property type="entry name" value="Clavaminate synthase-like"/>
    <property type="match status" value="1"/>
</dbReference>
<evidence type="ECO:0000256" key="6">
    <source>
        <dbReference type="ARBA" id="ARBA00023004"/>
    </source>
</evidence>
<comment type="cofactor">
    <cofactor evidence="1">
        <name>Fe cation</name>
        <dbReference type="ChEBI" id="CHEBI:24875"/>
    </cofactor>
</comment>
<comment type="similarity">
    <text evidence="2">Belongs to the PhyH family.</text>
</comment>
<dbReference type="PANTHER" id="PTHR20883">
    <property type="entry name" value="PHYTANOYL-COA DIOXYGENASE DOMAIN CONTAINING 1"/>
    <property type="match status" value="1"/>
</dbReference>
<reference evidence="7 8" key="1">
    <citation type="submission" date="2018-06" db="EMBL/GenBank/DDBJ databases">
        <title>Complete Genomes of Monosporascus.</title>
        <authorList>
            <person name="Robinson A.J."/>
            <person name="Natvig D.O."/>
        </authorList>
    </citation>
    <scope>NUCLEOTIDE SEQUENCE [LARGE SCALE GENOMIC DNA]</scope>
    <source>
        <strain evidence="7 8">CBS 110550</strain>
    </source>
</reference>
<accession>A0A4Q4TU09</accession>
<evidence type="ECO:0000313" key="8">
    <source>
        <dbReference type="Proteomes" id="UP000293360"/>
    </source>
</evidence>
<organism evidence="7 8">
    <name type="scientific">Monosporascus ibericus</name>
    <dbReference type="NCBI Taxonomy" id="155417"/>
    <lineage>
        <taxon>Eukaryota</taxon>
        <taxon>Fungi</taxon>
        <taxon>Dikarya</taxon>
        <taxon>Ascomycota</taxon>
        <taxon>Pezizomycotina</taxon>
        <taxon>Sordariomycetes</taxon>
        <taxon>Xylariomycetidae</taxon>
        <taxon>Xylariales</taxon>
        <taxon>Xylariales incertae sedis</taxon>
        <taxon>Monosporascus</taxon>
    </lineage>
</organism>
<dbReference type="Pfam" id="PF05721">
    <property type="entry name" value="PhyH"/>
    <property type="match status" value="1"/>
</dbReference>
<dbReference type="STRING" id="155417.A0A4Q4TU09"/>
<evidence type="ECO:0000256" key="4">
    <source>
        <dbReference type="ARBA" id="ARBA00022964"/>
    </source>
</evidence>
<evidence type="ECO:0000256" key="5">
    <source>
        <dbReference type="ARBA" id="ARBA00023002"/>
    </source>
</evidence>